<reference evidence="1 2" key="1">
    <citation type="submission" date="2021-06" db="EMBL/GenBank/DDBJ databases">
        <authorList>
            <person name="Sun Q."/>
            <person name="Li D."/>
        </authorList>
    </citation>
    <scope>NUCLEOTIDE SEQUENCE [LARGE SCALE GENOMIC DNA]</scope>
    <source>
        <strain evidence="1 2">MSJ-40</strain>
    </source>
</reference>
<dbReference type="PANTHER" id="PTHR43611">
    <property type="entry name" value="ALPHA-D-GLUCOSE 1-PHOSPHATE PHOSPHATASE"/>
    <property type="match status" value="1"/>
</dbReference>
<dbReference type="EMBL" id="JAHLPM010000017">
    <property type="protein sequence ID" value="MBU5439622.1"/>
    <property type="molecule type" value="Genomic_DNA"/>
</dbReference>
<dbReference type="PANTHER" id="PTHR43611:SF3">
    <property type="entry name" value="FLAVIN MONONUCLEOTIDE HYDROLASE 1, CHLOROPLATIC"/>
    <property type="match status" value="1"/>
</dbReference>
<accession>A0ABS6E9L9</accession>
<dbReference type="GO" id="GO:0016787">
    <property type="term" value="F:hydrolase activity"/>
    <property type="evidence" value="ECO:0007669"/>
    <property type="project" value="UniProtKB-KW"/>
</dbReference>
<protein>
    <submittedName>
        <fullName evidence="1">HAD family hydrolase</fullName>
    </submittedName>
</protein>
<proteinExistence type="predicted"/>
<evidence type="ECO:0000313" key="1">
    <source>
        <dbReference type="EMBL" id="MBU5439622.1"/>
    </source>
</evidence>
<organism evidence="1 2">
    <name type="scientific">Tissierella simiarum</name>
    <dbReference type="NCBI Taxonomy" id="2841534"/>
    <lineage>
        <taxon>Bacteria</taxon>
        <taxon>Bacillati</taxon>
        <taxon>Bacillota</taxon>
        <taxon>Tissierellia</taxon>
        <taxon>Tissierellales</taxon>
        <taxon>Tissierellaceae</taxon>
        <taxon>Tissierella</taxon>
    </lineage>
</organism>
<comment type="caution">
    <text evidence="1">The sequence shown here is derived from an EMBL/GenBank/DDBJ whole genome shotgun (WGS) entry which is preliminary data.</text>
</comment>
<sequence length="242" mass="28555">MIIIDIKNVKAILFDSGRTLNIPRTGHWFITPKFYEIIDASKLKDKQELLDDGIRKACDYADKIKLIKNEEEEFRMFREFYRIVLEETKYPDIDDRILNNLAEDNVYNDDKFLFFDDVESSIKKLNQNYILGIVSDTWPSLERVFINRGLREYFSTFIISSIYGSYKSEKVLFKIALEELNTQPYETIFIDDNETNLVAAEEFGMVPILIDRYERNDLKSKYPIIKSLEDLSNFLLTNNIDS</sequence>
<gene>
    <name evidence="1" type="ORF">KQI42_16530</name>
</gene>
<dbReference type="NCBIfam" id="TIGR01509">
    <property type="entry name" value="HAD-SF-IA-v3"/>
    <property type="match status" value="1"/>
</dbReference>
<dbReference type="SFLD" id="SFLDS00003">
    <property type="entry name" value="Haloacid_Dehalogenase"/>
    <property type="match status" value="1"/>
</dbReference>
<dbReference type="Pfam" id="PF00702">
    <property type="entry name" value="Hydrolase"/>
    <property type="match status" value="1"/>
</dbReference>
<evidence type="ECO:0000313" key="2">
    <source>
        <dbReference type="Proteomes" id="UP000749471"/>
    </source>
</evidence>
<dbReference type="NCBIfam" id="TIGR01549">
    <property type="entry name" value="HAD-SF-IA-v1"/>
    <property type="match status" value="1"/>
</dbReference>
<dbReference type="RefSeq" id="WP_216521360.1">
    <property type="nucleotide sequence ID" value="NZ_JAHLPM010000017.1"/>
</dbReference>
<dbReference type="InterPro" id="IPR006439">
    <property type="entry name" value="HAD-SF_hydro_IA"/>
</dbReference>
<name>A0ABS6E9L9_9FIRM</name>
<keyword evidence="2" id="KW-1185">Reference proteome</keyword>
<dbReference type="SFLD" id="SFLDG01129">
    <property type="entry name" value="C1.5:_HAD__Beta-PGM__Phosphata"/>
    <property type="match status" value="1"/>
</dbReference>
<keyword evidence="1" id="KW-0378">Hydrolase</keyword>
<dbReference type="Proteomes" id="UP000749471">
    <property type="component" value="Unassembled WGS sequence"/>
</dbReference>